<feature type="transmembrane region" description="Helical" evidence="1">
    <location>
        <begin position="53"/>
        <end position="76"/>
    </location>
</feature>
<evidence type="ECO:0000256" key="1">
    <source>
        <dbReference type="SAM" id="Phobius"/>
    </source>
</evidence>
<keyword evidence="1" id="KW-0812">Transmembrane</keyword>
<feature type="transmembrane region" description="Helical" evidence="1">
    <location>
        <begin position="96"/>
        <end position="114"/>
    </location>
</feature>
<gene>
    <name evidence="2" type="ORF">PUNSTDRAFT_137986</name>
</gene>
<feature type="transmembrane region" description="Helical" evidence="1">
    <location>
        <begin position="20"/>
        <end position="41"/>
    </location>
</feature>
<keyword evidence="1" id="KW-1133">Transmembrane helix</keyword>
<dbReference type="OrthoDB" id="2535105at2759"/>
<evidence type="ECO:0000313" key="2">
    <source>
        <dbReference type="EMBL" id="EIN05303.1"/>
    </source>
</evidence>
<accession>R7S4Y7</accession>
<dbReference type="RefSeq" id="XP_007387706.1">
    <property type="nucleotide sequence ID" value="XM_007387644.1"/>
</dbReference>
<evidence type="ECO:0000313" key="3">
    <source>
        <dbReference type="Proteomes" id="UP000054196"/>
    </source>
</evidence>
<name>R7S4Y7_PUNST</name>
<keyword evidence="3" id="KW-1185">Reference proteome</keyword>
<keyword evidence="1" id="KW-0472">Membrane</keyword>
<dbReference type="KEGG" id="psq:PUNSTDRAFT_137986"/>
<organism evidence="2 3">
    <name type="scientific">Punctularia strigosozonata (strain HHB-11173)</name>
    <name type="common">White-rot fungus</name>
    <dbReference type="NCBI Taxonomy" id="741275"/>
    <lineage>
        <taxon>Eukaryota</taxon>
        <taxon>Fungi</taxon>
        <taxon>Dikarya</taxon>
        <taxon>Basidiomycota</taxon>
        <taxon>Agaricomycotina</taxon>
        <taxon>Agaricomycetes</taxon>
        <taxon>Corticiales</taxon>
        <taxon>Punctulariaceae</taxon>
        <taxon>Punctularia</taxon>
    </lineage>
</organism>
<dbReference type="AlphaFoldDB" id="R7S4Y7"/>
<dbReference type="PANTHER" id="PTHR40465">
    <property type="entry name" value="CHROMOSOME 1, WHOLE GENOME SHOTGUN SEQUENCE"/>
    <property type="match status" value="1"/>
</dbReference>
<proteinExistence type="predicted"/>
<dbReference type="HOGENOM" id="CLU_1326973_0_0_1"/>
<reference evidence="3" key="1">
    <citation type="journal article" date="2012" name="Science">
        <title>The Paleozoic origin of enzymatic lignin decomposition reconstructed from 31 fungal genomes.</title>
        <authorList>
            <person name="Floudas D."/>
            <person name="Binder M."/>
            <person name="Riley R."/>
            <person name="Barry K."/>
            <person name="Blanchette R.A."/>
            <person name="Henrissat B."/>
            <person name="Martinez A.T."/>
            <person name="Otillar R."/>
            <person name="Spatafora J.W."/>
            <person name="Yadav J.S."/>
            <person name="Aerts A."/>
            <person name="Benoit I."/>
            <person name="Boyd A."/>
            <person name="Carlson A."/>
            <person name="Copeland A."/>
            <person name="Coutinho P.M."/>
            <person name="de Vries R.P."/>
            <person name="Ferreira P."/>
            <person name="Findley K."/>
            <person name="Foster B."/>
            <person name="Gaskell J."/>
            <person name="Glotzer D."/>
            <person name="Gorecki P."/>
            <person name="Heitman J."/>
            <person name="Hesse C."/>
            <person name="Hori C."/>
            <person name="Igarashi K."/>
            <person name="Jurgens J.A."/>
            <person name="Kallen N."/>
            <person name="Kersten P."/>
            <person name="Kohler A."/>
            <person name="Kuees U."/>
            <person name="Kumar T.K.A."/>
            <person name="Kuo A."/>
            <person name="LaButti K."/>
            <person name="Larrondo L.F."/>
            <person name="Lindquist E."/>
            <person name="Ling A."/>
            <person name="Lombard V."/>
            <person name="Lucas S."/>
            <person name="Lundell T."/>
            <person name="Martin R."/>
            <person name="McLaughlin D.J."/>
            <person name="Morgenstern I."/>
            <person name="Morin E."/>
            <person name="Murat C."/>
            <person name="Nagy L.G."/>
            <person name="Nolan M."/>
            <person name="Ohm R.A."/>
            <person name="Patyshakuliyeva A."/>
            <person name="Rokas A."/>
            <person name="Ruiz-Duenas F.J."/>
            <person name="Sabat G."/>
            <person name="Salamov A."/>
            <person name="Samejima M."/>
            <person name="Schmutz J."/>
            <person name="Slot J.C."/>
            <person name="St John F."/>
            <person name="Stenlid J."/>
            <person name="Sun H."/>
            <person name="Sun S."/>
            <person name="Syed K."/>
            <person name="Tsang A."/>
            <person name="Wiebenga A."/>
            <person name="Young D."/>
            <person name="Pisabarro A."/>
            <person name="Eastwood D.C."/>
            <person name="Martin F."/>
            <person name="Cullen D."/>
            <person name="Grigoriev I.V."/>
            <person name="Hibbett D.S."/>
        </authorList>
    </citation>
    <scope>NUCLEOTIDE SEQUENCE [LARGE SCALE GENOMIC DNA]</scope>
    <source>
        <strain evidence="3">HHB-11173 SS5</strain>
    </source>
</reference>
<sequence length="207" mass="22707">MPQVSSTMFTQYHLSLGGLQIGAWVATLLYGVMCVQAYTYYTSDSDACGSRHVRTLTACIWFLDTLHTVISCVYIYDLTVTHYGEPNYLTSVPWSLPVGALLGAIVATSAKAFFTWRLWKLSRSTYLACCGWALAPGSPRRHGRDGRDGHAFSAAGLCYYLNAPKNAIYPSQDHRVDAGDVLAYEVGIYFILFLLGLSDTDLTGCSA</sequence>
<dbReference type="EMBL" id="JH687551">
    <property type="protein sequence ID" value="EIN05303.1"/>
    <property type="molecule type" value="Genomic_DNA"/>
</dbReference>
<dbReference type="GeneID" id="18879963"/>
<dbReference type="Proteomes" id="UP000054196">
    <property type="component" value="Unassembled WGS sequence"/>
</dbReference>
<dbReference type="PANTHER" id="PTHR40465:SF1">
    <property type="entry name" value="DUF6534 DOMAIN-CONTAINING PROTEIN"/>
    <property type="match status" value="1"/>
</dbReference>
<protein>
    <submittedName>
        <fullName evidence="2">Uncharacterized protein</fullName>
    </submittedName>
</protein>